<dbReference type="RefSeq" id="WP_191181202.1">
    <property type="nucleotide sequence ID" value="NZ_JACXXP010000042.1"/>
</dbReference>
<organism evidence="2 4">
    <name type="scientific">Chryseobacterium muglaense</name>
    <dbReference type="NCBI Taxonomy" id="2893752"/>
    <lineage>
        <taxon>Bacteria</taxon>
        <taxon>Pseudomonadati</taxon>
        <taxon>Bacteroidota</taxon>
        <taxon>Flavobacteriia</taxon>
        <taxon>Flavobacteriales</taxon>
        <taxon>Weeksellaceae</taxon>
        <taxon>Chryseobacterium group</taxon>
        <taxon>Chryseobacterium</taxon>
    </lineage>
</organism>
<keyword evidence="3" id="KW-1185">Reference proteome</keyword>
<reference evidence="3" key="2">
    <citation type="submission" date="2023-07" db="EMBL/GenBank/DDBJ databases">
        <title>Description of novel Chryseobacterium sp. strain C-2.</title>
        <authorList>
            <person name="Saticioglu I.B."/>
        </authorList>
    </citation>
    <scope>NUCLEOTIDE SEQUENCE [LARGE SCALE GENOMIC DNA]</scope>
    <source>
        <strain evidence="3">C-2</strain>
    </source>
</reference>
<protein>
    <submittedName>
        <fullName evidence="2">SusD/RagB family nutrient-binding outer membrane lipoprotein</fullName>
    </submittedName>
</protein>
<dbReference type="Gene3D" id="1.25.40.390">
    <property type="match status" value="1"/>
</dbReference>
<dbReference type="AlphaFoldDB" id="A0A9Q3YR53"/>
<dbReference type="Proteomes" id="UP001107960">
    <property type="component" value="Unassembled WGS sequence"/>
</dbReference>
<evidence type="ECO:0000313" key="3">
    <source>
        <dbReference type="Proteomes" id="UP000603715"/>
    </source>
</evidence>
<evidence type="ECO:0000313" key="1">
    <source>
        <dbReference type="EMBL" id="MBD3906827.1"/>
    </source>
</evidence>
<dbReference type="EMBL" id="JAJJML010000001">
    <property type="protein sequence ID" value="MCC9034479.1"/>
    <property type="molecule type" value="Genomic_DNA"/>
</dbReference>
<accession>A0A9Q3YR53</accession>
<reference evidence="2" key="1">
    <citation type="submission" date="2021-11" db="EMBL/GenBank/DDBJ databases">
        <title>Description of novel Chryseobacterium species.</title>
        <authorList>
            <person name="Saticioglu I.B."/>
            <person name="Ay H."/>
            <person name="Altun S."/>
            <person name="Duman M."/>
        </authorList>
    </citation>
    <scope>NUCLEOTIDE SEQUENCE</scope>
    <source>
        <strain evidence="2">C-39</strain>
    </source>
</reference>
<dbReference type="InterPro" id="IPR041662">
    <property type="entry name" value="SusD-like_2"/>
</dbReference>
<keyword evidence="2" id="KW-0449">Lipoprotein</keyword>
<evidence type="ECO:0000313" key="2">
    <source>
        <dbReference type="EMBL" id="MCC9034479.1"/>
    </source>
</evidence>
<comment type="caution">
    <text evidence="2">The sequence shown here is derived from an EMBL/GenBank/DDBJ whole genome shotgun (WGS) entry which is preliminary data.</text>
</comment>
<name>A0A9Q3YR53_9FLAO</name>
<dbReference type="Proteomes" id="UP000603715">
    <property type="component" value="Unassembled WGS sequence"/>
</dbReference>
<dbReference type="InterPro" id="IPR011990">
    <property type="entry name" value="TPR-like_helical_dom_sf"/>
</dbReference>
<dbReference type="Pfam" id="PF12771">
    <property type="entry name" value="SusD-like_2"/>
    <property type="match status" value="1"/>
</dbReference>
<proteinExistence type="predicted"/>
<dbReference type="EMBL" id="JACXXP010000042">
    <property type="protein sequence ID" value="MBD3906827.1"/>
    <property type="molecule type" value="Genomic_DNA"/>
</dbReference>
<evidence type="ECO:0000313" key="4">
    <source>
        <dbReference type="Proteomes" id="UP001107960"/>
    </source>
</evidence>
<gene>
    <name evidence="1" type="ORF">IEW27_19775</name>
    <name evidence="2" type="ORF">LNP80_09500</name>
</gene>
<dbReference type="SUPFAM" id="SSF48452">
    <property type="entry name" value="TPR-like"/>
    <property type="match status" value="1"/>
</dbReference>
<sequence>MKNNNIYKYKNAFFASIAVIALNSCNDYLDINENPNSVHIEQVSPDLIFPGTNSQIFRTQATTMNVFGNLMMNSWAGNSYAFGSPYVREFNLNSVDNSFYNGIWDGLYRNMANYKLIENFPNSDGSQDIYIAASKIMRAFYMQTIIDLYGDAPFTEAFQYQSNLTPKYDNDTDIYHKEIEDLEAAIALINNANSNAIEMNASTDNIFQGNKDNWTKFANTIKLRYLVRMSRLTGSEGAYRDQKLATLSGAQFLSADVLINPNYSSATDAQQNPFYGTYIRTATGSRVGSVVTVSEHFATAMNGNPNNLVLPNNPANTYTKYTGLIDPRRGRFFSTVSGALRGIRQGALAGEDGAPTGNNSVSRIGIGITGETSTANTVTNISLGSSKSGVIMSLSEIEFLLAEAGLRYPSVVASPDVHFTNGINASFTYLGATGAATYITGANTRPGLGWIGTNDQKMEAIMTQSWIANTSINPIQSFINYNKTGYPYTPLATTTSKSNKPYRLVYPVSEYVANSANVPNVTSNDVFIRNQYTPFWNQN</sequence>
<reference evidence="1" key="3">
    <citation type="submission" date="2024-05" db="EMBL/GenBank/DDBJ databases">
        <title>Description of novel Chryseobacterium sp. strain C-2.</title>
        <authorList>
            <person name="Saticioglu I.B."/>
        </authorList>
    </citation>
    <scope>NUCLEOTIDE SEQUENCE</scope>
    <source>
        <strain evidence="1">C-2</strain>
    </source>
</reference>